<evidence type="ECO:0000256" key="5">
    <source>
        <dbReference type="ARBA" id="ARBA00022989"/>
    </source>
</evidence>
<organism evidence="7 8">
    <name type="scientific">Aurantimicrobium minutum</name>
    <dbReference type="NCBI Taxonomy" id="708131"/>
    <lineage>
        <taxon>Bacteria</taxon>
        <taxon>Bacillati</taxon>
        <taxon>Actinomycetota</taxon>
        <taxon>Actinomycetes</taxon>
        <taxon>Micrococcales</taxon>
        <taxon>Microbacteriaceae</taxon>
        <taxon>Aurantimicrobium</taxon>
    </lineage>
</organism>
<dbReference type="InterPro" id="IPR037185">
    <property type="entry name" value="EmrE-like"/>
</dbReference>
<dbReference type="InterPro" id="IPR000620">
    <property type="entry name" value="EamA_dom"/>
</dbReference>
<gene>
    <name evidence="7" type="ORF">AUMI_114970</name>
</gene>
<dbReference type="KEGG" id="amin:AUMI_114970"/>
<dbReference type="Proteomes" id="UP000243847">
    <property type="component" value="Chromosome sequence1"/>
</dbReference>
<dbReference type="Pfam" id="PF00892">
    <property type="entry name" value="EamA"/>
    <property type="match status" value="2"/>
</dbReference>
<name>A0A173LYV3_9MICO</name>
<keyword evidence="5" id="KW-1133">Transmembrane helix</keyword>
<evidence type="ECO:0000313" key="8">
    <source>
        <dbReference type="Proteomes" id="UP000243847"/>
    </source>
</evidence>
<dbReference type="OrthoDB" id="3182968at2"/>
<dbReference type="PANTHER" id="PTHR42920">
    <property type="entry name" value="OS03G0707200 PROTEIN-RELATED"/>
    <property type="match status" value="1"/>
</dbReference>
<evidence type="ECO:0000256" key="1">
    <source>
        <dbReference type="ARBA" id="ARBA00004651"/>
    </source>
</evidence>
<dbReference type="AlphaFoldDB" id="A0A173LYV3"/>
<keyword evidence="4" id="KW-0812">Transmembrane</keyword>
<evidence type="ECO:0000313" key="7">
    <source>
        <dbReference type="EMBL" id="BAV00040.1"/>
    </source>
</evidence>
<proteinExistence type="inferred from homology"/>
<dbReference type="PANTHER" id="PTHR42920:SF5">
    <property type="entry name" value="EAMA DOMAIN-CONTAINING PROTEIN"/>
    <property type="match status" value="1"/>
</dbReference>
<dbReference type="GO" id="GO:0005886">
    <property type="term" value="C:plasma membrane"/>
    <property type="evidence" value="ECO:0007669"/>
    <property type="project" value="UniProtKB-SubCell"/>
</dbReference>
<sequence length="307" mass="32542">MKTSRLAVWSLVSVAAMWGIAFVVMKPAIEQQPFFDFLAIRFTIAAGIMLAIKPKVVLALKGKMLAVGAGLGVMLGLAYITQTIALEMTTAAITGFLTGTYVVLTPVLGWIIFRRKVGIKVAVGAVLALIGLGLISITGVTIEVGQIWGIICAVLYALHIVGLGKFSSGLDSYALTFAQLLFVAVVCWIGALPDGYQGPPTVDVWMAVLFTAIFATVIGFFVQTWAQAQMEPARVAIILTLEVVFTAVVSVAVGQEVLALKTIIGGAFMVAAMVIVEWPTKGKKEHIAGTPSADDDEDIVPLEPLPH</sequence>
<evidence type="ECO:0000256" key="3">
    <source>
        <dbReference type="ARBA" id="ARBA00022475"/>
    </source>
</evidence>
<keyword evidence="6" id="KW-0472">Membrane</keyword>
<comment type="similarity">
    <text evidence="2">Belongs to the EamA transporter family.</text>
</comment>
<dbReference type="RefSeq" id="WP_096383155.1">
    <property type="nucleotide sequence ID" value="NZ_AP017457.1"/>
</dbReference>
<protein>
    <submittedName>
        <fullName evidence="7">Uncharacterized protein</fullName>
    </submittedName>
</protein>
<evidence type="ECO:0000256" key="4">
    <source>
        <dbReference type="ARBA" id="ARBA00022692"/>
    </source>
</evidence>
<keyword evidence="3" id="KW-1003">Cell membrane</keyword>
<comment type="subcellular location">
    <subcellularLocation>
        <location evidence="1">Cell membrane</location>
        <topology evidence="1">Multi-pass membrane protein</topology>
    </subcellularLocation>
</comment>
<evidence type="ECO:0000256" key="6">
    <source>
        <dbReference type="ARBA" id="ARBA00023136"/>
    </source>
</evidence>
<dbReference type="GeneID" id="80452691"/>
<accession>A0A173LYV3</accession>
<reference evidence="7 8" key="1">
    <citation type="journal article" date="2016" name="Genome Announc.">
        <title>Complete Genome Sequence of Aurantimicrobium minutum Type Strain KNCT, a Planktonic Ultramicrobacterium Isolated from River Water.</title>
        <authorList>
            <person name="Nakai R."/>
            <person name="Fujisawa T."/>
            <person name="Nakamura Y."/>
            <person name="Nishide H."/>
            <person name="Uchiyama I."/>
            <person name="Baba T."/>
            <person name="Toyoda A."/>
            <person name="Fujiyama A."/>
            <person name="Naganuma T."/>
            <person name="Niki H."/>
        </authorList>
    </citation>
    <scope>NUCLEOTIDE SEQUENCE [LARGE SCALE GENOMIC DNA]</scope>
    <source>
        <strain evidence="7 8">KNC</strain>
    </source>
</reference>
<dbReference type="EMBL" id="AP017457">
    <property type="protein sequence ID" value="BAV00040.1"/>
    <property type="molecule type" value="Genomic_DNA"/>
</dbReference>
<dbReference type="SUPFAM" id="SSF103481">
    <property type="entry name" value="Multidrug resistance efflux transporter EmrE"/>
    <property type="match status" value="2"/>
</dbReference>
<dbReference type="InterPro" id="IPR051258">
    <property type="entry name" value="Diverse_Substrate_Transporter"/>
</dbReference>
<evidence type="ECO:0000256" key="2">
    <source>
        <dbReference type="ARBA" id="ARBA00007362"/>
    </source>
</evidence>